<gene>
    <name evidence="2" type="ORF">M9Y10_030879</name>
</gene>
<evidence type="ECO:0000256" key="1">
    <source>
        <dbReference type="SAM" id="MobiDB-lite"/>
    </source>
</evidence>
<evidence type="ECO:0000313" key="3">
    <source>
        <dbReference type="Proteomes" id="UP001470230"/>
    </source>
</evidence>
<organism evidence="2 3">
    <name type="scientific">Tritrichomonas musculus</name>
    <dbReference type="NCBI Taxonomy" id="1915356"/>
    <lineage>
        <taxon>Eukaryota</taxon>
        <taxon>Metamonada</taxon>
        <taxon>Parabasalia</taxon>
        <taxon>Tritrichomonadida</taxon>
        <taxon>Tritrichomonadidae</taxon>
        <taxon>Tritrichomonas</taxon>
    </lineage>
</organism>
<feature type="region of interest" description="Disordered" evidence="1">
    <location>
        <begin position="38"/>
        <end position="67"/>
    </location>
</feature>
<keyword evidence="3" id="KW-1185">Reference proteome</keyword>
<sequence length="179" mass="20933">MYNSATSDCESTDVEFFSLFDQPEDWFDLTKDFSQVEKGKEEISPKSTCENSKDLPPNSPEQRLDSNVNVSVQESVKSANAGSQERQFSDNEILDFRHQFCLSVSKKKAFCKKIVQKIHNNFLVNGLNFFQMKRGEHRNIKKEYFGNYISKKEEILKYLRKNKDQIINQIPELKLINNF</sequence>
<name>A0ABR2H295_9EUKA</name>
<dbReference type="EMBL" id="JAPFFF010000047">
    <property type="protein sequence ID" value="KAK8840323.1"/>
    <property type="molecule type" value="Genomic_DNA"/>
</dbReference>
<proteinExistence type="predicted"/>
<protein>
    <submittedName>
        <fullName evidence="2">Uncharacterized protein</fullName>
    </submittedName>
</protein>
<accession>A0ABR2H295</accession>
<dbReference type="Proteomes" id="UP001470230">
    <property type="component" value="Unassembled WGS sequence"/>
</dbReference>
<evidence type="ECO:0000313" key="2">
    <source>
        <dbReference type="EMBL" id="KAK8840323.1"/>
    </source>
</evidence>
<comment type="caution">
    <text evidence="2">The sequence shown here is derived from an EMBL/GenBank/DDBJ whole genome shotgun (WGS) entry which is preliminary data.</text>
</comment>
<reference evidence="2 3" key="1">
    <citation type="submission" date="2024-04" db="EMBL/GenBank/DDBJ databases">
        <title>Tritrichomonas musculus Genome.</title>
        <authorList>
            <person name="Alves-Ferreira E."/>
            <person name="Grigg M."/>
            <person name="Lorenzi H."/>
            <person name="Galac M."/>
        </authorList>
    </citation>
    <scope>NUCLEOTIDE SEQUENCE [LARGE SCALE GENOMIC DNA]</scope>
    <source>
        <strain evidence="2 3">EAF2021</strain>
    </source>
</reference>